<feature type="region of interest" description="Disordered" evidence="1">
    <location>
        <begin position="1"/>
        <end position="98"/>
    </location>
</feature>
<reference evidence="2" key="1">
    <citation type="submission" date="2023-06" db="EMBL/GenBank/DDBJ databases">
        <authorList>
            <consortium name="Lawrence Berkeley National Laboratory"/>
            <person name="Ahrendt S."/>
            <person name="Sahu N."/>
            <person name="Indic B."/>
            <person name="Wong-Bajracharya J."/>
            <person name="Merenyi Z."/>
            <person name="Ke H.-M."/>
            <person name="Monk M."/>
            <person name="Kocsube S."/>
            <person name="Drula E."/>
            <person name="Lipzen A."/>
            <person name="Balint B."/>
            <person name="Henrissat B."/>
            <person name="Andreopoulos B."/>
            <person name="Martin F.M."/>
            <person name="Harder C.B."/>
            <person name="Rigling D."/>
            <person name="Ford K.L."/>
            <person name="Foster G.D."/>
            <person name="Pangilinan J."/>
            <person name="Papanicolaou A."/>
            <person name="Barry K."/>
            <person name="LaButti K."/>
            <person name="Viragh M."/>
            <person name="Koriabine M."/>
            <person name="Yan M."/>
            <person name="Riley R."/>
            <person name="Champramary S."/>
            <person name="Plett K.L."/>
            <person name="Tsai I.J."/>
            <person name="Slot J."/>
            <person name="Sipos G."/>
            <person name="Plett J."/>
            <person name="Nagy L.G."/>
            <person name="Grigoriev I.V."/>
        </authorList>
    </citation>
    <scope>NUCLEOTIDE SEQUENCE</scope>
    <source>
        <strain evidence="2">FPL87.14</strain>
    </source>
</reference>
<evidence type="ECO:0000313" key="2">
    <source>
        <dbReference type="EMBL" id="KAK0442360.1"/>
    </source>
</evidence>
<evidence type="ECO:0000313" key="3">
    <source>
        <dbReference type="Proteomes" id="UP001175226"/>
    </source>
</evidence>
<feature type="compositionally biased region" description="Polar residues" evidence="1">
    <location>
        <begin position="74"/>
        <end position="83"/>
    </location>
</feature>
<dbReference type="EMBL" id="JAUEPT010000026">
    <property type="protein sequence ID" value="KAK0442360.1"/>
    <property type="molecule type" value="Genomic_DNA"/>
</dbReference>
<keyword evidence="3" id="KW-1185">Reference proteome</keyword>
<comment type="caution">
    <text evidence="2">The sequence shown here is derived from an EMBL/GenBank/DDBJ whole genome shotgun (WGS) entry which is preliminary data.</text>
</comment>
<dbReference type="Proteomes" id="UP001175226">
    <property type="component" value="Unassembled WGS sequence"/>
</dbReference>
<name>A0AA39JGH2_9AGAR</name>
<protein>
    <submittedName>
        <fullName evidence="2">Uncharacterized protein</fullName>
    </submittedName>
</protein>
<sequence>MPADDSEDPANIIEGKRRRVQSECSKASEGHAAEGSDQASTASTARSCPKKRTKVANAAKTIIKTVVHKLTPAKVSSPQTSARSGSPSPSGNAASNLGAKMKYTGSSVSVQSKDLPDLIEVRDSDDEEDAASANDVGATEDDDEKELQWALKTWNAPVYAFYAPIPCITYHEGGQKCYVWMCMAKGCGHEVTRFQDTSDSGSMKNLHAHVKKCWGEDILKAADMVKDLKNARDIIKAHRSSPENGSITAAFSRMQGKGTVVYSLSSTY</sequence>
<organism evidence="2 3">
    <name type="scientific">Armillaria borealis</name>
    <dbReference type="NCBI Taxonomy" id="47425"/>
    <lineage>
        <taxon>Eukaryota</taxon>
        <taxon>Fungi</taxon>
        <taxon>Dikarya</taxon>
        <taxon>Basidiomycota</taxon>
        <taxon>Agaricomycotina</taxon>
        <taxon>Agaricomycetes</taxon>
        <taxon>Agaricomycetidae</taxon>
        <taxon>Agaricales</taxon>
        <taxon>Marasmiineae</taxon>
        <taxon>Physalacriaceae</taxon>
        <taxon>Armillaria</taxon>
    </lineage>
</organism>
<accession>A0AA39JGH2</accession>
<proteinExistence type="predicted"/>
<feature type="compositionally biased region" description="Low complexity" evidence="1">
    <location>
        <begin position="84"/>
        <end position="96"/>
    </location>
</feature>
<feature type="region of interest" description="Disordered" evidence="1">
    <location>
        <begin position="121"/>
        <end position="144"/>
    </location>
</feature>
<dbReference type="AlphaFoldDB" id="A0AA39JGH2"/>
<feature type="compositionally biased region" description="Polar residues" evidence="1">
    <location>
        <begin position="37"/>
        <end position="46"/>
    </location>
</feature>
<gene>
    <name evidence="2" type="ORF">EV421DRAFT_1904138</name>
</gene>
<evidence type="ECO:0000256" key="1">
    <source>
        <dbReference type="SAM" id="MobiDB-lite"/>
    </source>
</evidence>